<dbReference type="GO" id="GO:0000139">
    <property type="term" value="C:Golgi membrane"/>
    <property type="evidence" value="ECO:0007669"/>
    <property type="project" value="UniProtKB-SubCell"/>
</dbReference>
<dbReference type="Proteomes" id="UP000663891">
    <property type="component" value="Unassembled WGS sequence"/>
</dbReference>
<proteinExistence type="inferred from homology"/>
<keyword evidence="6 9" id="KW-0333">Golgi apparatus</keyword>
<feature type="transmembrane region" description="Helical" evidence="9">
    <location>
        <begin position="7"/>
        <end position="25"/>
    </location>
</feature>
<evidence type="ECO:0000256" key="9">
    <source>
        <dbReference type="RuleBase" id="RU364020"/>
    </source>
</evidence>
<comment type="similarity">
    <text evidence="2 9">Belongs to the sulfotransferase 2 family.</text>
</comment>
<keyword evidence="9" id="KW-0119">Carbohydrate metabolism</keyword>
<accession>A0A813QFF4</accession>
<keyword evidence="5 9" id="KW-1133">Transmembrane helix</keyword>
<keyword evidence="7 9" id="KW-0472">Membrane</keyword>
<evidence type="ECO:0000256" key="6">
    <source>
        <dbReference type="ARBA" id="ARBA00023034"/>
    </source>
</evidence>
<evidence type="ECO:0000256" key="5">
    <source>
        <dbReference type="ARBA" id="ARBA00022989"/>
    </source>
</evidence>
<keyword evidence="9" id="KW-0735">Signal-anchor</keyword>
<gene>
    <name evidence="11" type="ORF">OKA104_LOCUS23059</name>
    <name evidence="10" type="ORF">VCS650_LOCUS2105</name>
</gene>
<dbReference type="PANTHER" id="PTHR12137:SF54">
    <property type="entry name" value="CARBOHYDRATE SULFOTRANSFERASE"/>
    <property type="match status" value="1"/>
</dbReference>
<dbReference type="PANTHER" id="PTHR12137">
    <property type="entry name" value="CARBOHYDRATE SULFOTRANSFERASE"/>
    <property type="match status" value="1"/>
</dbReference>
<evidence type="ECO:0000256" key="2">
    <source>
        <dbReference type="ARBA" id="ARBA00006339"/>
    </source>
</evidence>
<dbReference type="InterPro" id="IPR005331">
    <property type="entry name" value="Sulfotransferase"/>
</dbReference>
<dbReference type="GO" id="GO:0008146">
    <property type="term" value="F:sulfotransferase activity"/>
    <property type="evidence" value="ECO:0007669"/>
    <property type="project" value="InterPro"/>
</dbReference>
<sequence>MLRHRRFILILNLSLSCFLIIFLILQSNERNPALINYCLINNITSSKEFYSNLVYIPTLNILFCDVPKAASTNLRRLLYGYLKQSNSFTNLDRKQIWLDHKDFFKKYYLTKTNFEFILNNSNRNLFKFLLVRHPFQRIYSVYYDKFVNNHIEDTLSGWKQLEEDILLQMNKNQTLLTIRRNDIKLDFRTFLLYIIDSIKRNQLINSHWEQIVQRCAFCSINYNFIGKIENFHQDKKSLLKKLNQNSNKIILKFPSKDIDKQFKKQILLNDSQLIQFFRDTIQNDDGFEILIDYYKPDFQLFNYEIPNL</sequence>
<dbReference type="PROSITE" id="PS51257">
    <property type="entry name" value="PROKAR_LIPOPROTEIN"/>
    <property type="match status" value="1"/>
</dbReference>
<name>A0A813QFF4_9BILA</name>
<dbReference type="Pfam" id="PF03567">
    <property type="entry name" value="Sulfotransfer_2"/>
    <property type="match status" value="1"/>
</dbReference>
<evidence type="ECO:0000256" key="3">
    <source>
        <dbReference type="ARBA" id="ARBA00022679"/>
    </source>
</evidence>
<dbReference type="InterPro" id="IPR018011">
    <property type="entry name" value="Carb_sulfotrans_8-10"/>
</dbReference>
<evidence type="ECO:0000256" key="8">
    <source>
        <dbReference type="ARBA" id="ARBA00023180"/>
    </source>
</evidence>
<evidence type="ECO:0000256" key="7">
    <source>
        <dbReference type="ARBA" id="ARBA00023136"/>
    </source>
</evidence>
<organism evidence="10 12">
    <name type="scientific">Adineta steineri</name>
    <dbReference type="NCBI Taxonomy" id="433720"/>
    <lineage>
        <taxon>Eukaryota</taxon>
        <taxon>Metazoa</taxon>
        <taxon>Spiralia</taxon>
        <taxon>Gnathifera</taxon>
        <taxon>Rotifera</taxon>
        <taxon>Eurotatoria</taxon>
        <taxon>Bdelloidea</taxon>
        <taxon>Adinetida</taxon>
        <taxon>Adinetidae</taxon>
        <taxon>Adineta</taxon>
    </lineage>
</organism>
<dbReference type="EC" id="2.8.2.-" evidence="9"/>
<dbReference type="AlphaFoldDB" id="A0A813QFF4"/>
<evidence type="ECO:0000313" key="11">
    <source>
        <dbReference type="EMBL" id="CAF3879506.1"/>
    </source>
</evidence>
<dbReference type="SUPFAM" id="SSF52540">
    <property type="entry name" value="P-loop containing nucleoside triphosphate hydrolases"/>
    <property type="match status" value="1"/>
</dbReference>
<dbReference type="Proteomes" id="UP000663881">
    <property type="component" value="Unassembled WGS sequence"/>
</dbReference>
<comment type="subcellular location">
    <subcellularLocation>
        <location evidence="1 9">Golgi apparatus membrane</location>
        <topology evidence="1 9">Single-pass type II membrane protein</topology>
    </subcellularLocation>
</comment>
<evidence type="ECO:0000256" key="4">
    <source>
        <dbReference type="ARBA" id="ARBA00022692"/>
    </source>
</evidence>
<evidence type="ECO:0000256" key="1">
    <source>
        <dbReference type="ARBA" id="ARBA00004323"/>
    </source>
</evidence>
<keyword evidence="4 9" id="KW-0812">Transmembrane</keyword>
<evidence type="ECO:0000313" key="10">
    <source>
        <dbReference type="EMBL" id="CAF0766285.1"/>
    </source>
</evidence>
<dbReference type="EMBL" id="CAJOAY010001728">
    <property type="protein sequence ID" value="CAF3879506.1"/>
    <property type="molecule type" value="Genomic_DNA"/>
</dbReference>
<dbReference type="OrthoDB" id="2019940at2759"/>
<dbReference type="GO" id="GO:0016051">
    <property type="term" value="P:carbohydrate biosynthetic process"/>
    <property type="evidence" value="ECO:0007669"/>
    <property type="project" value="InterPro"/>
</dbReference>
<evidence type="ECO:0000313" key="12">
    <source>
        <dbReference type="Proteomes" id="UP000663891"/>
    </source>
</evidence>
<keyword evidence="3 9" id="KW-0808">Transferase</keyword>
<keyword evidence="8 9" id="KW-0325">Glycoprotein</keyword>
<dbReference type="EMBL" id="CAJNON010000010">
    <property type="protein sequence ID" value="CAF0766285.1"/>
    <property type="molecule type" value="Genomic_DNA"/>
</dbReference>
<dbReference type="InterPro" id="IPR027417">
    <property type="entry name" value="P-loop_NTPase"/>
</dbReference>
<reference evidence="10" key="1">
    <citation type="submission" date="2021-02" db="EMBL/GenBank/DDBJ databases">
        <authorList>
            <person name="Nowell W R."/>
        </authorList>
    </citation>
    <scope>NUCLEOTIDE SEQUENCE</scope>
</reference>
<comment type="caution">
    <text evidence="10">The sequence shown here is derived from an EMBL/GenBank/DDBJ whole genome shotgun (WGS) entry which is preliminary data.</text>
</comment>
<protein>
    <recommendedName>
        <fullName evidence="9">Carbohydrate sulfotransferase</fullName>
        <ecNumber evidence="9">2.8.2.-</ecNumber>
    </recommendedName>
</protein>